<name>A0ABT7V790_9ACTN</name>
<evidence type="ECO:0000313" key="1">
    <source>
        <dbReference type="EMBL" id="MDM8274363.1"/>
    </source>
</evidence>
<keyword evidence="2" id="KW-1185">Reference proteome</keyword>
<gene>
    <name evidence="1" type="ORF">QUW28_02445</name>
</gene>
<comment type="caution">
    <text evidence="1">The sequence shown here is derived from an EMBL/GenBank/DDBJ whole genome shotgun (WGS) entry which is preliminary data.</text>
</comment>
<proteinExistence type="predicted"/>
<accession>A0ABT7V790</accession>
<dbReference type="Proteomes" id="UP001529421">
    <property type="component" value="Unassembled WGS sequence"/>
</dbReference>
<reference evidence="2" key="1">
    <citation type="submission" date="2023-06" db="EMBL/GenBank/DDBJ databases">
        <title>Identification and characterization of horizontal gene transfer across gut microbiota members of farm animals based on homology search.</title>
        <authorList>
            <person name="Zeman M."/>
            <person name="Kubasova T."/>
            <person name="Jahodarova E."/>
            <person name="Nykrynova M."/>
            <person name="Rychlik I."/>
        </authorList>
    </citation>
    <scope>NUCLEOTIDE SEQUENCE [LARGE SCALE GENOMIC DNA]</scope>
    <source>
        <strain evidence="2">154_Feed</strain>
    </source>
</reference>
<organism evidence="1 2">
    <name type="scientific">Enorma phocaeensis</name>
    <dbReference type="NCBI Taxonomy" id="1871019"/>
    <lineage>
        <taxon>Bacteria</taxon>
        <taxon>Bacillati</taxon>
        <taxon>Actinomycetota</taxon>
        <taxon>Coriobacteriia</taxon>
        <taxon>Coriobacteriales</taxon>
        <taxon>Coriobacteriaceae</taxon>
        <taxon>Enorma</taxon>
    </lineage>
</organism>
<evidence type="ECO:0000313" key="2">
    <source>
        <dbReference type="Proteomes" id="UP001529421"/>
    </source>
</evidence>
<dbReference type="EMBL" id="JAUDDZ010000002">
    <property type="protein sequence ID" value="MDM8274363.1"/>
    <property type="molecule type" value="Genomic_DNA"/>
</dbReference>
<protein>
    <submittedName>
        <fullName evidence="1">Uncharacterized protein</fullName>
    </submittedName>
</protein>
<sequence>MAQGEQKPLTPMSVIAEMTADERDKWLIDDVVEFDPKDPFKNFTKDEREKIKRVMDGINGKRL</sequence>